<evidence type="ECO:0000256" key="1">
    <source>
        <dbReference type="SAM" id="MobiDB-lite"/>
    </source>
</evidence>
<reference evidence="4" key="1">
    <citation type="journal article" date="2019" name="Int. J. Syst. Evol. Microbiol.">
        <title>The Global Catalogue of Microorganisms (GCM) 10K type strain sequencing project: providing services to taxonomists for standard genome sequencing and annotation.</title>
        <authorList>
            <consortium name="The Broad Institute Genomics Platform"/>
            <consortium name="The Broad Institute Genome Sequencing Center for Infectious Disease"/>
            <person name="Wu L."/>
            <person name="Ma J."/>
        </authorList>
    </citation>
    <scope>NUCLEOTIDE SEQUENCE [LARGE SCALE GENOMIC DNA]</scope>
    <source>
        <strain evidence="4">CCTCC AB 2017081</strain>
    </source>
</reference>
<feature type="domain" description="HTH-like" evidence="2">
    <location>
        <begin position="51"/>
        <end position="107"/>
    </location>
</feature>
<dbReference type="InterPro" id="IPR025948">
    <property type="entry name" value="HTH-like_dom"/>
</dbReference>
<evidence type="ECO:0000259" key="2">
    <source>
        <dbReference type="Pfam" id="PF13276"/>
    </source>
</evidence>
<dbReference type="EMBL" id="JBHRZG010000022">
    <property type="protein sequence ID" value="MFC3834076.1"/>
    <property type="molecule type" value="Genomic_DNA"/>
</dbReference>
<dbReference type="PANTHER" id="PTHR47515">
    <property type="entry name" value="LOW CALCIUM RESPONSE LOCUS PROTEIN T"/>
    <property type="match status" value="1"/>
</dbReference>
<evidence type="ECO:0000313" key="4">
    <source>
        <dbReference type="Proteomes" id="UP001595803"/>
    </source>
</evidence>
<gene>
    <name evidence="3" type="ORF">ACFOSB_14550</name>
</gene>
<dbReference type="Proteomes" id="UP001595803">
    <property type="component" value="Unassembled WGS sequence"/>
</dbReference>
<name>A0ABV7ZDA9_9DEIO</name>
<accession>A0ABV7ZDA9</accession>
<dbReference type="PANTHER" id="PTHR47515:SF1">
    <property type="entry name" value="BLR2054 PROTEIN"/>
    <property type="match status" value="1"/>
</dbReference>
<sequence>MVNPDQSPQAQTPIKRRVIRDVRPLFGISERRACRIPGVHRSTQRHRRTRDDRDLANKLRTLAGERPRFGYRRLHILLRRQGDIVNHKRVYRVYRDEGLAVRTKTRRTGVAQTRLPSHVADTGQRAVEPGRRQ</sequence>
<evidence type="ECO:0000313" key="3">
    <source>
        <dbReference type="EMBL" id="MFC3834076.1"/>
    </source>
</evidence>
<dbReference type="RefSeq" id="WP_380102412.1">
    <property type="nucleotide sequence ID" value="NZ_JBHRZG010000022.1"/>
</dbReference>
<feature type="region of interest" description="Disordered" evidence="1">
    <location>
        <begin position="105"/>
        <end position="133"/>
    </location>
</feature>
<keyword evidence="4" id="KW-1185">Reference proteome</keyword>
<comment type="caution">
    <text evidence="3">The sequence shown here is derived from an EMBL/GenBank/DDBJ whole genome shotgun (WGS) entry which is preliminary data.</text>
</comment>
<dbReference type="Pfam" id="PF13276">
    <property type="entry name" value="HTH_21"/>
    <property type="match status" value="1"/>
</dbReference>
<proteinExistence type="predicted"/>
<protein>
    <submittedName>
        <fullName evidence="3">IS3 family transposase</fullName>
    </submittedName>
</protein>
<organism evidence="3 4">
    <name type="scientific">Deinococcus rufus</name>
    <dbReference type="NCBI Taxonomy" id="2136097"/>
    <lineage>
        <taxon>Bacteria</taxon>
        <taxon>Thermotogati</taxon>
        <taxon>Deinococcota</taxon>
        <taxon>Deinococci</taxon>
        <taxon>Deinococcales</taxon>
        <taxon>Deinococcaceae</taxon>
        <taxon>Deinococcus</taxon>
    </lineage>
</organism>